<sequence>MVLFDLQDVRIAIGSIATLDLPMVVDLIGIYGLKGPYCTLTTTNWFLQALSVIPIGSWGDVTRRSYHDPMGKSGIVIPEPQCDRLPASIFCSSAASLGGVIRIPNSEGLQNRRSRVRPQGVQVSRPVVQGVQPSQSVQSSQPPQQQQQVTQQSGHQRFRPRGRQFKKKYCSSSSGSGSSSSGSSSKVDYCGQCGGKHPTVQCVGVQGSCNVCGQYGHFAGVCPLSGLQHTVDPPQGRGGSSRGRSAFLFSSRAGLKPRPAVKPGFPENNTTRNTTKTQRDMGSNPRTTPEGYNQEREPKNSMHSSTEICNRICGHARTDSPRHGDRNKSDHTKNRATATAAGGGDGRAAEA</sequence>
<evidence type="ECO:0000256" key="1">
    <source>
        <dbReference type="SAM" id="MobiDB-lite"/>
    </source>
</evidence>
<feature type="compositionally biased region" description="Low complexity" evidence="1">
    <location>
        <begin position="117"/>
        <end position="154"/>
    </location>
</feature>
<evidence type="ECO:0008006" key="4">
    <source>
        <dbReference type="Google" id="ProtNLM"/>
    </source>
</evidence>
<accession>A0A2Z7D5C4</accession>
<feature type="compositionally biased region" description="Low complexity" evidence="1">
    <location>
        <begin position="171"/>
        <end position="185"/>
    </location>
</feature>
<feature type="region of interest" description="Disordered" evidence="1">
    <location>
        <begin position="255"/>
        <end position="351"/>
    </location>
</feature>
<feature type="compositionally biased region" description="Basic and acidic residues" evidence="1">
    <location>
        <begin position="316"/>
        <end position="333"/>
    </location>
</feature>
<organism evidence="2 3">
    <name type="scientific">Dorcoceras hygrometricum</name>
    <dbReference type="NCBI Taxonomy" id="472368"/>
    <lineage>
        <taxon>Eukaryota</taxon>
        <taxon>Viridiplantae</taxon>
        <taxon>Streptophyta</taxon>
        <taxon>Embryophyta</taxon>
        <taxon>Tracheophyta</taxon>
        <taxon>Spermatophyta</taxon>
        <taxon>Magnoliopsida</taxon>
        <taxon>eudicotyledons</taxon>
        <taxon>Gunneridae</taxon>
        <taxon>Pentapetalae</taxon>
        <taxon>asterids</taxon>
        <taxon>lamiids</taxon>
        <taxon>Lamiales</taxon>
        <taxon>Gesneriaceae</taxon>
        <taxon>Didymocarpoideae</taxon>
        <taxon>Trichosporeae</taxon>
        <taxon>Loxocarpinae</taxon>
        <taxon>Dorcoceras</taxon>
    </lineage>
</organism>
<reference evidence="2 3" key="1">
    <citation type="journal article" date="2015" name="Proc. Natl. Acad. Sci. U.S.A.">
        <title>The resurrection genome of Boea hygrometrica: A blueprint for survival of dehydration.</title>
        <authorList>
            <person name="Xiao L."/>
            <person name="Yang G."/>
            <person name="Zhang L."/>
            <person name="Yang X."/>
            <person name="Zhao S."/>
            <person name="Ji Z."/>
            <person name="Zhou Q."/>
            <person name="Hu M."/>
            <person name="Wang Y."/>
            <person name="Chen M."/>
            <person name="Xu Y."/>
            <person name="Jin H."/>
            <person name="Xiao X."/>
            <person name="Hu G."/>
            <person name="Bao F."/>
            <person name="Hu Y."/>
            <person name="Wan P."/>
            <person name="Li L."/>
            <person name="Deng X."/>
            <person name="Kuang T."/>
            <person name="Xiang C."/>
            <person name="Zhu J.K."/>
            <person name="Oliver M.J."/>
            <person name="He Y."/>
        </authorList>
    </citation>
    <scope>NUCLEOTIDE SEQUENCE [LARGE SCALE GENOMIC DNA]</scope>
    <source>
        <strain evidence="3">cv. XS01</strain>
    </source>
</reference>
<name>A0A2Z7D5C4_9LAMI</name>
<keyword evidence="3" id="KW-1185">Reference proteome</keyword>
<evidence type="ECO:0000313" key="2">
    <source>
        <dbReference type="EMBL" id="KZV54834.1"/>
    </source>
</evidence>
<evidence type="ECO:0000313" key="3">
    <source>
        <dbReference type="Proteomes" id="UP000250235"/>
    </source>
</evidence>
<protein>
    <recommendedName>
        <fullName evidence="4">CCHC-type domain-containing protein</fullName>
    </recommendedName>
</protein>
<feature type="compositionally biased region" description="Polar residues" evidence="1">
    <location>
        <begin position="280"/>
        <end position="291"/>
    </location>
</feature>
<dbReference type="Proteomes" id="UP000250235">
    <property type="component" value="Unassembled WGS sequence"/>
</dbReference>
<dbReference type="AlphaFoldDB" id="A0A2Z7D5C4"/>
<dbReference type="OrthoDB" id="3863715at2759"/>
<dbReference type="EMBL" id="KQ989102">
    <property type="protein sequence ID" value="KZV54834.1"/>
    <property type="molecule type" value="Genomic_DNA"/>
</dbReference>
<feature type="compositionally biased region" description="Gly residues" evidence="1">
    <location>
        <begin position="341"/>
        <end position="351"/>
    </location>
</feature>
<feature type="region of interest" description="Disordered" evidence="1">
    <location>
        <begin position="109"/>
        <end position="188"/>
    </location>
</feature>
<proteinExistence type="predicted"/>
<gene>
    <name evidence="2" type="ORF">F511_37980</name>
</gene>
<feature type="compositionally biased region" description="Basic residues" evidence="1">
    <location>
        <begin position="156"/>
        <end position="169"/>
    </location>
</feature>